<keyword evidence="2" id="KW-1185">Reference proteome</keyword>
<evidence type="ECO:0000313" key="1">
    <source>
        <dbReference type="EMBL" id="KAF5621133.1"/>
    </source>
</evidence>
<name>A0A8H5QUQ4_9HYPO</name>
<dbReference type="PANTHER" id="PTHR46082:SF11">
    <property type="entry name" value="AAA+ ATPASE DOMAIN-CONTAINING PROTEIN-RELATED"/>
    <property type="match status" value="1"/>
</dbReference>
<dbReference type="GeneID" id="59296690"/>
<dbReference type="SUPFAM" id="SSF53167">
    <property type="entry name" value="Purine and uridine phosphorylases"/>
    <property type="match status" value="1"/>
</dbReference>
<comment type="caution">
    <text evidence="1">The sequence shown here is derived from an EMBL/GenBank/DDBJ whole genome shotgun (WGS) entry which is preliminary data.</text>
</comment>
<dbReference type="PANTHER" id="PTHR46082">
    <property type="entry name" value="ATP/GTP-BINDING PROTEIN-RELATED"/>
    <property type="match status" value="1"/>
</dbReference>
<dbReference type="Proteomes" id="UP000530670">
    <property type="component" value="Unassembled WGS sequence"/>
</dbReference>
<dbReference type="GO" id="GO:0003824">
    <property type="term" value="F:catalytic activity"/>
    <property type="evidence" value="ECO:0007669"/>
    <property type="project" value="InterPro"/>
</dbReference>
<dbReference type="AlphaFoldDB" id="A0A8H5QUQ4"/>
<dbReference type="InterPro" id="IPR035994">
    <property type="entry name" value="Nucleoside_phosphorylase_sf"/>
</dbReference>
<dbReference type="GO" id="GO:0009116">
    <property type="term" value="P:nucleoside metabolic process"/>
    <property type="evidence" value="ECO:0007669"/>
    <property type="project" value="InterPro"/>
</dbReference>
<dbReference type="OrthoDB" id="1577640at2759"/>
<reference evidence="1 2" key="1">
    <citation type="submission" date="2020-05" db="EMBL/GenBank/DDBJ databases">
        <title>Identification and distribution of gene clusters putatively required for synthesis of sphingolipid metabolism inhibitors in phylogenetically diverse species of the filamentous fungus Fusarium.</title>
        <authorList>
            <person name="Kim H.-S."/>
            <person name="Busman M."/>
            <person name="Brown D.W."/>
            <person name="Divon H."/>
            <person name="Uhlig S."/>
            <person name="Proctor R.H."/>
        </authorList>
    </citation>
    <scope>NUCLEOTIDE SEQUENCE [LARGE SCALE GENOMIC DNA]</scope>
    <source>
        <strain evidence="1 2">NRRL 66243</strain>
    </source>
</reference>
<organism evidence="1 2">
    <name type="scientific">Fusarium tjaetaba</name>
    <dbReference type="NCBI Taxonomy" id="1567544"/>
    <lineage>
        <taxon>Eukaryota</taxon>
        <taxon>Fungi</taxon>
        <taxon>Dikarya</taxon>
        <taxon>Ascomycota</taxon>
        <taxon>Pezizomycotina</taxon>
        <taxon>Sordariomycetes</taxon>
        <taxon>Hypocreomycetidae</taxon>
        <taxon>Hypocreales</taxon>
        <taxon>Nectriaceae</taxon>
        <taxon>Fusarium</taxon>
        <taxon>Fusarium fujikuroi species complex</taxon>
    </lineage>
</organism>
<gene>
    <name evidence="1" type="ORF">FTJAE_11474</name>
</gene>
<protein>
    <submittedName>
        <fullName evidence="1">G-protein beta WD-40 repeat-containing protein</fullName>
    </submittedName>
</protein>
<dbReference type="InterPro" id="IPR053137">
    <property type="entry name" value="NLR-like"/>
</dbReference>
<sequence>MPDDDEAIALEEYTVGWLCALPLEMAAAKGMLDRVHPDLCEQDPYDHNSYTLGEIQGHYVVIACLPAKNYGSCSVATVAKDLQRTFKSIRFGLLVGIGSGAPSPQHDIRLGDVVISQPSGTLGGVVQHDRGKILPQGGFQRTGYFNAPPQLLLTALARLQATHMCEDSRVPEFLAQLVVKVPQRLRDKFSYQGASNDRLYQADYHHVKSGDPTCNGCDKSHIIHRPERDDTDPYFHYGIIASASAAVKDGQTRQRLSQEHGAMCFDTEAAGLYDFPCLIIRGIHDYANSHTTDLWQEYAAATAAAFAKELLLFVTPVRIRRAEKAFHDVASTAYNGFKIPVQSVPQQNYIKHMMNNQPMSLYMVGSARYNCEDNQESTRYEDGTRPLSLEAIEK</sequence>
<proteinExistence type="predicted"/>
<dbReference type="Gene3D" id="3.40.50.1580">
    <property type="entry name" value="Nucleoside phosphorylase domain"/>
    <property type="match status" value="1"/>
</dbReference>
<evidence type="ECO:0000313" key="2">
    <source>
        <dbReference type="Proteomes" id="UP000530670"/>
    </source>
</evidence>
<dbReference type="EMBL" id="JAAQRI010000281">
    <property type="protein sequence ID" value="KAF5621133.1"/>
    <property type="molecule type" value="Genomic_DNA"/>
</dbReference>
<dbReference type="RefSeq" id="XP_037201544.1">
    <property type="nucleotide sequence ID" value="XM_037344420.1"/>
</dbReference>
<accession>A0A8H5QUQ4</accession>